<proteinExistence type="predicted"/>
<keyword evidence="1" id="KW-1133">Transmembrane helix</keyword>
<evidence type="ECO:0000313" key="2">
    <source>
        <dbReference type="EMBL" id="EED69649.1"/>
    </source>
</evidence>
<organism evidence="2 3">
    <name type="scientific">Comamonas testosteroni (strain DSM 14576 / KF-1)</name>
    <name type="common">Pseudomonas testosteroni</name>
    <dbReference type="NCBI Taxonomy" id="399795"/>
    <lineage>
        <taxon>Bacteria</taxon>
        <taxon>Pseudomonadati</taxon>
        <taxon>Pseudomonadota</taxon>
        <taxon>Betaproteobacteria</taxon>
        <taxon>Burkholderiales</taxon>
        <taxon>Comamonadaceae</taxon>
        <taxon>Comamonas</taxon>
    </lineage>
</organism>
<comment type="caution">
    <text evidence="2">The sequence shown here is derived from an EMBL/GenBank/DDBJ whole genome shotgun (WGS) entry which is preliminary data.</text>
</comment>
<feature type="transmembrane region" description="Helical" evidence="1">
    <location>
        <begin position="12"/>
        <end position="36"/>
    </location>
</feature>
<evidence type="ECO:0000313" key="3">
    <source>
        <dbReference type="Proteomes" id="UP000003039"/>
    </source>
</evidence>
<dbReference type="EMBL" id="AAUJ02000001">
    <property type="protein sequence ID" value="EED69649.1"/>
    <property type="molecule type" value="Genomic_DNA"/>
</dbReference>
<accession>B7WX56</accession>
<name>B7WX56_COMTK</name>
<reference evidence="2 3" key="1">
    <citation type="journal article" date="2004" name="Appl. Environ. Microbiol.">
        <title>Mineralization of individual congeners of linear alkylbenzenesulfonate by defined pairs of heterotrophic bacteria.</title>
        <authorList>
            <person name="Schleheck D."/>
            <person name="Knepper T.P."/>
            <person name="Fischer K."/>
            <person name="Cook A.M."/>
        </authorList>
    </citation>
    <scope>NUCLEOTIDE SEQUENCE [LARGE SCALE GENOMIC DNA]</scope>
    <source>
        <strain evidence="3">DSM 14576 / KF-1</strain>
    </source>
</reference>
<dbReference type="AlphaFoldDB" id="B7WX56"/>
<evidence type="ECO:0000256" key="1">
    <source>
        <dbReference type="SAM" id="Phobius"/>
    </source>
</evidence>
<dbReference type="Proteomes" id="UP000003039">
    <property type="component" value="Unassembled WGS sequence"/>
</dbReference>
<sequence length="44" mass="4584">MSFDTETIIAGFTAVAAALALIGAARVLMILGGSAWKWIGSFVR</sequence>
<keyword evidence="1" id="KW-0812">Transmembrane</keyword>
<protein>
    <submittedName>
        <fullName evidence="2">Uncharacterized protein</fullName>
    </submittedName>
</protein>
<keyword evidence="1" id="KW-0472">Membrane</keyword>
<gene>
    <name evidence="2" type="ORF">CtesDRAFT_PD4597</name>
</gene>
<dbReference type="RefSeq" id="WP_003059090.1">
    <property type="nucleotide sequence ID" value="NZ_AAUJ02000001.1"/>
</dbReference>